<dbReference type="Proteomes" id="UP001164965">
    <property type="component" value="Chromosome"/>
</dbReference>
<reference evidence="1" key="1">
    <citation type="submission" date="2022-10" db="EMBL/GenBank/DDBJ databases">
        <title>Rhodococcus sp.75.</title>
        <authorList>
            <person name="Sun M."/>
        </authorList>
    </citation>
    <scope>NUCLEOTIDE SEQUENCE</scope>
    <source>
        <strain evidence="1">75</strain>
    </source>
</reference>
<dbReference type="RefSeq" id="WP_265384390.1">
    <property type="nucleotide sequence ID" value="NZ_CP110615.1"/>
</dbReference>
<protein>
    <submittedName>
        <fullName evidence="1">SCO1664 family protein</fullName>
    </submittedName>
</protein>
<keyword evidence="2" id="KW-1185">Reference proteome</keyword>
<gene>
    <name evidence="1" type="ORF">RHODO2019_07750</name>
</gene>
<proteinExistence type="predicted"/>
<name>A0ABY6P4N5_9NOCA</name>
<dbReference type="InterPro" id="IPR022292">
    <property type="entry name" value="CHP03843"/>
</dbReference>
<evidence type="ECO:0000313" key="2">
    <source>
        <dbReference type="Proteomes" id="UP001164965"/>
    </source>
</evidence>
<dbReference type="NCBIfam" id="TIGR03843">
    <property type="entry name" value="SCO1664 family protein"/>
    <property type="match status" value="1"/>
</dbReference>
<accession>A0ABY6P4N5</accession>
<dbReference type="EMBL" id="CP110615">
    <property type="protein sequence ID" value="UZJ26286.1"/>
    <property type="molecule type" value="Genomic_DNA"/>
</dbReference>
<evidence type="ECO:0000313" key="1">
    <source>
        <dbReference type="EMBL" id="UZJ26286.1"/>
    </source>
</evidence>
<organism evidence="1 2">
    <name type="scientific">Rhodococcus antarcticus</name>
    <dbReference type="NCBI Taxonomy" id="2987751"/>
    <lineage>
        <taxon>Bacteria</taxon>
        <taxon>Bacillati</taxon>
        <taxon>Actinomycetota</taxon>
        <taxon>Actinomycetes</taxon>
        <taxon>Mycobacteriales</taxon>
        <taxon>Nocardiaceae</taxon>
        <taxon>Rhodococcus</taxon>
    </lineage>
</organism>
<sequence length="290" mass="31134">MAAPLPSATPPPAPEVLELLRHGSLDITGRIVAASNATLLCTVELDGTTGTCVYKPVRGEQPLWDFPDGTLAGREVGSYLVSAATGWGVIPPTVLRSGPYGSGMVQQFIETPGATVSDLNGEEVPDLDVEDESYELIDLCAPEAVPDGWRPVLRAHDYGGDVVVLAHADDARLRRMAVLDCVINNADRKGGHVLHGLDGRVYGVDHGIALHAENKLRTVLWGWTGEPIGDEATEVLSRLAAELEGALGEEMHEHLTVREVDALQRRVRGLLAKPTMPGPRGDRMIPWPAF</sequence>